<dbReference type="Proteomes" id="UP000030748">
    <property type="component" value="Unassembled WGS sequence"/>
</dbReference>
<name>A0A022PSM5_ERYGU</name>
<evidence type="ECO:0000313" key="1">
    <source>
        <dbReference type="EMBL" id="EYU19367.1"/>
    </source>
</evidence>
<accession>A0A022PSM5</accession>
<keyword evidence="2" id="KW-1185">Reference proteome</keyword>
<dbReference type="AlphaFoldDB" id="A0A022PSM5"/>
<dbReference type="EMBL" id="KI632295">
    <property type="protein sequence ID" value="EYU19367.1"/>
    <property type="molecule type" value="Genomic_DNA"/>
</dbReference>
<proteinExistence type="predicted"/>
<organism evidence="1 2">
    <name type="scientific">Erythranthe guttata</name>
    <name type="common">Yellow monkey flower</name>
    <name type="synonym">Mimulus guttatus</name>
    <dbReference type="NCBI Taxonomy" id="4155"/>
    <lineage>
        <taxon>Eukaryota</taxon>
        <taxon>Viridiplantae</taxon>
        <taxon>Streptophyta</taxon>
        <taxon>Embryophyta</taxon>
        <taxon>Tracheophyta</taxon>
        <taxon>Spermatophyta</taxon>
        <taxon>Magnoliopsida</taxon>
        <taxon>eudicotyledons</taxon>
        <taxon>Gunneridae</taxon>
        <taxon>Pentapetalae</taxon>
        <taxon>asterids</taxon>
        <taxon>lamiids</taxon>
        <taxon>Lamiales</taxon>
        <taxon>Phrymaceae</taxon>
        <taxon>Erythranthe</taxon>
    </lineage>
</organism>
<gene>
    <name evidence="1" type="ORF">MIMGU_mgv1a016059mg</name>
</gene>
<sequence length="136" mass="14360">MAFNYSTPHFGQTSSSSSAPFAAPSESSSVFAQITPSPFGRSNSSSFGGFQTANTSPFGSGFFGSTNSGFGVSNAPNSGFNFNSSTTPMFGVPNPFSAFGVQSSSSGQYYRQYALYVVYVVSCFCFRKKGFVLMFG</sequence>
<reference evidence="1 2" key="1">
    <citation type="journal article" date="2013" name="Proc. Natl. Acad. Sci. U.S.A.">
        <title>Fine-scale variation in meiotic recombination in Mimulus inferred from population shotgun sequencing.</title>
        <authorList>
            <person name="Hellsten U."/>
            <person name="Wright K.M."/>
            <person name="Jenkins J."/>
            <person name="Shu S."/>
            <person name="Yuan Y."/>
            <person name="Wessler S.R."/>
            <person name="Schmutz J."/>
            <person name="Willis J.H."/>
            <person name="Rokhsar D.S."/>
        </authorList>
    </citation>
    <scope>NUCLEOTIDE SEQUENCE [LARGE SCALE GENOMIC DNA]</scope>
    <source>
        <strain evidence="2">cv. DUN x IM62</strain>
    </source>
</reference>
<protein>
    <submittedName>
        <fullName evidence="1">Uncharacterized protein</fullName>
    </submittedName>
</protein>
<evidence type="ECO:0000313" key="2">
    <source>
        <dbReference type="Proteomes" id="UP000030748"/>
    </source>
</evidence>